<dbReference type="PANTHER" id="PTHR47569:SF2">
    <property type="entry name" value="NO-ASSOCIATED PROTEIN 1, CHLOROPLASTIC_MITOCHONDRIAL"/>
    <property type="match status" value="1"/>
</dbReference>
<evidence type="ECO:0000313" key="1">
    <source>
        <dbReference type="EMBL" id="KAL1557169.1"/>
    </source>
</evidence>
<dbReference type="AlphaFoldDB" id="A0ABD1HPP2"/>
<comment type="caution">
    <text evidence="1">The sequence shown here is derived from an EMBL/GenBank/DDBJ whole genome shotgun (WGS) entry which is preliminary data.</text>
</comment>
<reference evidence="1 2" key="1">
    <citation type="submission" date="2024-06" db="EMBL/GenBank/DDBJ databases">
        <title>A chromosome level genome sequence of Diviner's sage (Salvia divinorum).</title>
        <authorList>
            <person name="Ford S.A."/>
            <person name="Ro D.-K."/>
            <person name="Ness R.W."/>
            <person name="Phillips M.A."/>
        </authorList>
    </citation>
    <scope>NUCLEOTIDE SEQUENCE [LARGE SCALE GENOMIC DNA]</scope>
    <source>
        <strain evidence="1">SAF-2024a</strain>
        <tissue evidence="1">Leaf</tissue>
    </source>
</reference>
<keyword evidence="2" id="KW-1185">Reference proteome</keyword>
<dbReference type="PANTHER" id="PTHR47569">
    <property type="entry name" value="NO-ASSOCIATED PROTEIN 1, CHLOROPLASTIC/MITOCHONDRIAL"/>
    <property type="match status" value="1"/>
</dbReference>
<evidence type="ECO:0000313" key="2">
    <source>
        <dbReference type="Proteomes" id="UP001567538"/>
    </source>
</evidence>
<accession>A0ABD1HPP2</accession>
<proteinExistence type="predicted"/>
<keyword evidence="1" id="KW-0560">Oxidoreductase</keyword>
<dbReference type="InterPro" id="IPR044229">
    <property type="entry name" value="NOA1"/>
</dbReference>
<dbReference type="EC" id="1.14.13.39" evidence="1"/>
<organism evidence="1 2">
    <name type="scientific">Salvia divinorum</name>
    <name type="common">Maria pastora</name>
    <name type="synonym">Diviner's sage</name>
    <dbReference type="NCBI Taxonomy" id="28513"/>
    <lineage>
        <taxon>Eukaryota</taxon>
        <taxon>Viridiplantae</taxon>
        <taxon>Streptophyta</taxon>
        <taxon>Embryophyta</taxon>
        <taxon>Tracheophyta</taxon>
        <taxon>Spermatophyta</taxon>
        <taxon>Magnoliopsida</taxon>
        <taxon>eudicotyledons</taxon>
        <taxon>Gunneridae</taxon>
        <taxon>Pentapetalae</taxon>
        <taxon>asterids</taxon>
        <taxon>lamiids</taxon>
        <taxon>Lamiales</taxon>
        <taxon>Lamiaceae</taxon>
        <taxon>Nepetoideae</taxon>
        <taxon>Mentheae</taxon>
        <taxon>Salviinae</taxon>
        <taxon>Salvia</taxon>
        <taxon>Salvia subgen. Calosphace</taxon>
    </lineage>
</organism>
<protein>
    <submittedName>
        <fullName evidence="1">Nitric-oxide synthase (NADPH)</fullName>
        <ecNumber evidence="1">1.14.13.39</ecNumber>
    </submittedName>
</protein>
<name>A0ABD1HPP2_SALDI</name>
<sequence length="203" mass="22874">MEGTYMIHLDRLRGQTFPNNSLILDGPLIERIRSSGLVGFSIFWGGLVRIDIIKALPETLLRFYGPKALQLHGVPTEKADEFYLVRLQEQCIRSHFPFSSFYCNSVSQELIETRVAVKIHDVERPACDVAISGLGWITVEPFSPSSVSDGVETGGEIVLAVHVPKPVEVFVRPPLPVGAAGGKWYEYRELTELEQEVRPKWYF</sequence>
<dbReference type="GO" id="GO:0004517">
    <property type="term" value="F:nitric-oxide synthase activity"/>
    <property type="evidence" value="ECO:0007669"/>
    <property type="project" value="UniProtKB-EC"/>
</dbReference>
<dbReference type="EMBL" id="JBEAFC010000005">
    <property type="protein sequence ID" value="KAL1557169.1"/>
    <property type="molecule type" value="Genomic_DNA"/>
</dbReference>
<dbReference type="Proteomes" id="UP001567538">
    <property type="component" value="Unassembled WGS sequence"/>
</dbReference>
<gene>
    <name evidence="1" type="ORF">AAHA92_12691</name>
</gene>